<dbReference type="RefSeq" id="WP_111446522.1">
    <property type="nucleotide sequence ID" value="NZ_QKZK01000026.1"/>
</dbReference>
<dbReference type="PANTHER" id="PTHR32063:SF0">
    <property type="entry name" value="SWARMING MOTILITY PROTEIN SWRC"/>
    <property type="match status" value="1"/>
</dbReference>
<protein>
    <submittedName>
        <fullName evidence="2">Multidrug efflux pump subunit AcrB</fullName>
    </submittedName>
</protein>
<evidence type="ECO:0000313" key="2">
    <source>
        <dbReference type="EMBL" id="PZX13427.1"/>
    </source>
</evidence>
<feature type="transmembrane region" description="Helical" evidence="1">
    <location>
        <begin position="357"/>
        <end position="383"/>
    </location>
</feature>
<keyword evidence="3" id="KW-1185">Reference proteome</keyword>
<dbReference type="OrthoDB" id="9798415at2"/>
<dbReference type="GO" id="GO:0005886">
    <property type="term" value="C:plasma membrane"/>
    <property type="evidence" value="ECO:0007669"/>
    <property type="project" value="TreeGrafter"/>
</dbReference>
<dbReference type="GO" id="GO:0042910">
    <property type="term" value="F:xenobiotic transmembrane transporter activity"/>
    <property type="evidence" value="ECO:0007669"/>
    <property type="project" value="TreeGrafter"/>
</dbReference>
<dbReference type="Gene3D" id="1.20.1640.10">
    <property type="entry name" value="Multidrug efflux transporter AcrB transmembrane domain"/>
    <property type="match status" value="2"/>
</dbReference>
<dbReference type="Gene3D" id="3.30.70.1320">
    <property type="entry name" value="Multidrug efflux transporter AcrB pore domain like"/>
    <property type="match status" value="1"/>
</dbReference>
<dbReference type="Proteomes" id="UP000249239">
    <property type="component" value="Unassembled WGS sequence"/>
</dbReference>
<evidence type="ECO:0000313" key="3">
    <source>
        <dbReference type="Proteomes" id="UP000249239"/>
    </source>
</evidence>
<reference evidence="2 3" key="1">
    <citation type="submission" date="2018-06" db="EMBL/GenBank/DDBJ databases">
        <title>Genomic Encyclopedia of Archaeal and Bacterial Type Strains, Phase II (KMG-II): from individual species to whole genera.</title>
        <authorList>
            <person name="Goeker M."/>
        </authorList>
    </citation>
    <scope>NUCLEOTIDE SEQUENCE [LARGE SCALE GENOMIC DNA]</scope>
    <source>
        <strain evidence="2 3">DSM 6779</strain>
    </source>
</reference>
<keyword evidence="1" id="KW-1133">Transmembrane helix</keyword>
<feature type="transmembrane region" description="Helical" evidence="1">
    <location>
        <begin position="389"/>
        <end position="408"/>
    </location>
</feature>
<dbReference type="Gene3D" id="3.30.70.1430">
    <property type="entry name" value="Multidrug efflux transporter AcrB pore domain"/>
    <property type="match status" value="2"/>
</dbReference>
<feature type="transmembrane region" description="Helical" evidence="1">
    <location>
        <begin position="954"/>
        <end position="974"/>
    </location>
</feature>
<dbReference type="SUPFAM" id="SSF82693">
    <property type="entry name" value="Multidrug efflux transporter AcrB pore domain, PN1, PN2, PC1 and PC2 subdomains"/>
    <property type="match status" value="2"/>
</dbReference>
<keyword evidence="1" id="KW-0812">Transmembrane</keyword>
<dbReference type="PRINTS" id="PR00702">
    <property type="entry name" value="ACRIFLAVINRP"/>
</dbReference>
<gene>
    <name evidence="2" type="ORF">LX69_02683</name>
</gene>
<feature type="transmembrane region" description="Helical" evidence="1">
    <location>
        <begin position="429"/>
        <end position="458"/>
    </location>
</feature>
<organism evidence="2 3">
    <name type="scientific">Breznakibacter xylanolyticus</name>
    <dbReference type="NCBI Taxonomy" id="990"/>
    <lineage>
        <taxon>Bacteria</taxon>
        <taxon>Pseudomonadati</taxon>
        <taxon>Bacteroidota</taxon>
        <taxon>Bacteroidia</taxon>
        <taxon>Marinilabiliales</taxon>
        <taxon>Marinilabiliaceae</taxon>
        <taxon>Breznakibacter</taxon>
    </lineage>
</organism>
<dbReference type="InterPro" id="IPR027463">
    <property type="entry name" value="AcrB_DN_DC_subdom"/>
</dbReference>
<dbReference type="Gene3D" id="3.30.70.1440">
    <property type="entry name" value="Multidrug efflux transporter AcrB pore domain"/>
    <property type="match status" value="1"/>
</dbReference>
<feature type="transmembrane region" description="Helical" evidence="1">
    <location>
        <begin position="905"/>
        <end position="924"/>
    </location>
</feature>
<dbReference type="PANTHER" id="PTHR32063">
    <property type="match status" value="1"/>
</dbReference>
<comment type="caution">
    <text evidence="2">The sequence shown here is derived from an EMBL/GenBank/DDBJ whole genome shotgun (WGS) entry which is preliminary data.</text>
</comment>
<dbReference type="EMBL" id="QKZK01000026">
    <property type="protein sequence ID" value="PZX13427.1"/>
    <property type="molecule type" value="Genomic_DNA"/>
</dbReference>
<dbReference type="SUPFAM" id="SSF82866">
    <property type="entry name" value="Multidrug efflux transporter AcrB transmembrane domain"/>
    <property type="match status" value="2"/>
</dbReference>
<evidence type="ECO:0000256" key="1">
    <source>
        <dbReference type="SAM" id="Phobius"/>
    </source>
</evidence>
<dbReference type="InterPro" id="IPR001036">
    <property type="entry name" value="Acrflvin-R"/>
</dbReference>
<feature type="transmembrane region" description="Helical" evidence="1">
    <location>
        <begin position="853"/>
        <end position="872"/>
    </location>
</feature>
<accession>A0A2W7N526</accession>
<feature type="transmembrane region" description="Helical" evidence="1">
    <location>
        <begin position="464"/>
        <end position="487"/>
    </location>
</feature>
<dbReference type="Gene3D" id="3.30.2090.10">
    <property type="entry name" value="Multidrug efflux transporter AcrB TolC docking domain, DN and DC subdomains"/>
    <property type="match status" value="2"/>
</dbReference>
<name>A0A2W7N526_9BACT</name>
<dbReference type="AlphaFoldDB" id="A0A2W7N526"/>
<proteinExistence type="predicted"/>
<feature type="transmembrane region" description="Helical" evidence="1">
    <location>
        <begin position="335"/>
        <end position="350"/>
    </location>
</feature>
<sequence>MVKYLLSRPIAVIMAFVAIVLLGIVASGLLPVSMLPALDVPEITVQVVRPGESVRQIEQGIVETMRYQLLQVPHLEKLTSECKDGKATIRLRFGYKTDVNYAFIDVNEKVDAAMRSLPADMQRPAIIKASASDLPVFYINISSKEGDDKFIELCDLTRAVLIKRLEQLPEVAMVDITGQVEPELHIEPNEPLLQSLGITHNDISRVLEENNVSLGSLEVVDGQYHYNIRIANTLQTVDDVRAIHMNVNGRLLTLGELAKIEMRPQPRSGMFVANGQQALTLAVIKQSDARMDDIRENVNNLINNFKWEYPTVQVEIARDQTELLDYSISNLKQDLIYGGLMAFLILFFFLKDARSPWLIGISVPTALVVSFLLFYLCGISINIISLSGLILGVGMMIDNSIIVIDNIIQYMERGEKLTQACIRGTTDVISPLISSLLSTCAVFVPLVFLSGISGALFYDQAVSVAIGLTASLLVSITLTPLLFHLWWGRQKTDQPNREGKMSLFLKKIDLFKTEHLYEKGFDFTFKHRRVMMVLFPALLIPAAILVVMLPKQRFPDFEQTELIMNVDWNEKINLMENQQRMALLHQASEGNVTESSCFIGTQQFLFHKDLDLTLSEASLYLKSRNSTELSPIKEKLANQIQSRWPGAVVTFHAPVTVFEKVFGEDEPLLVARISDNKSKGVPSGEQMGNIIQSINRHVDGSLNAPPMESYLEIRALPEMMALYQVNQTTLVEHLKTALNARRIGVLHTGAQYVPMMIGLPASSLNTILAELKIPNKQNKSIPVSAITTTRFIEDYKYLYGSNQGSYVPVAIDAISQPVEQITMAIGKELKEKFNVDTQFTGSYFSNRQLMKELTIILLISLAMLYFILAAQFESLTQPLILLIEIPIDIAGALIMLWLFGNSINIMSMIGIVVMSGIVVNDSILKIDTINRLRKEGMPLMEAIHTGGKRRLKPIIMTSLTTILALLPVLLGGGMGNELQQPLALTLIGSMVLGTIVSLFFIPLCYYYLYRKVEGRSVKVQECKNEK</sequence>
<keyword evidence="1" id="KW-0472">Membrane</keyword>
<feature type="transmembrane region" description="Helical" evidence="1">
    <location>
        <begin position="879"/>
        <end position="899"/>
    </location>
</feature>
<dbReference type="Pfam" id="PF00873">
    <property type="entry name" value="ACR_tran"/>
    <property type="match status" value="1"/>
</dbReference>
<feature type="transmembrane region" description="Helical" evidence="1">
    <location>
        <begin position="12"/>
        <end position="34"/>
    </location>
</feature>
<dbReference type="SUPFAM" id="SSF82714">
    <property type="entry name" value="Multidrug efflux transporter AcrB TolC docking domain, DN and DC subdomains"/>
    <property type="match status" value="1"/>
</dbReference>
<feature type="transmembrane region" description="Helical" evidence="1">
    <location>
        <begin position="530"/>
        <end position="549"/>
    </location>
</feature>
<feature type="transmembrane region" description="Helical" evidence="1">
    <location>
        <begin position="986"/>
        <end position="1008"/>
    </location>
</feature>